<dbReference type="AlphaFoldDB" id="A0A0E0LV27"/>
<evidence type="ECO:0008006" key="3">
    <source>
        <dbReference type="Google" id="ProtNLM"/>
    </source>
</evidence>
<name>A0A0E0LV27_ORYPU</name>
<dbReference type="EnsemblPlants" id="OPUNC08G13540.1">
    <property type="protein sequence ID" value="OPUNC08G13540.1"/>
    <property type="gene ID" value="OPUNC08G13540"/>
</dbReference>
<evidence type="ECO:0000313" key="2">
    <source>
        <dbReference type="Proteomes" id="UP000026962"/>
    </source>
</evidence>
<sequence>MASVYISQCKYYKLSKFITDVGLGHCCSNTGGDGNLLWNLYLLSFAANFKMKSLQRVFLDMVAAGFRLDITTFNLRVVAFTKMCMFWDLHLTADHMHRDGVMPDLITHDRFVDAYLERRLARNLNFAFD</sequence>
<dbReference type="Proteomes" id="UP000026962">
    <property type="component" value="Chromosome 8"/>
</dbReference>
<proteinExistence type="predicted"/>
<keyword evidence="2" id="KW-1185">Reference proteome</keyword>
<dbReference type="STRING" id="4537.A0A0E0LV27"/>
<dbReference type="InterPro" id="IPR011990">
    <property type="entry name" value="TPR-like_helical_dom_sf"/>
</dbReference>
<dbReference type="Gene3D" id="1.25.40.10">
    <property type="entry name" value="Tetratricopeptide repeat domain"/>
    <property type="match status" value="1"/>
</dbReference>
<dbReference type="eggNOG" id="KOG4197">
    <property type="taxonomic scope" value="Eukaryota"/>
</dbReference>
<dbReference type="PANTHER" id="PTHR47493:SF1">
    <property type="entry name" value="OS08G0520200 PROTEIN"/>
    <property type="match status" value="1"/>
</dbReference>
<dbReference type="PANTHER" id="PTHR47493">
    <property type="entry name" value="OS08G0520200 PROTEIN"/>
    <property type="match status" value="1"/>
</dbReference>
<accession>A0A0E0LV27</accession>
<dbReference type="Gramene" id="OPUNC08G13540.1">
    <property type="protein sequence ID" value="OPUNC08G13540.1"/>
    <property type="gene ID" value="OPUNC08G13540"/>
</dbReference>
<dbReference type="HOGENOM" id="CLU_1952333_0_0_1"/>
<evidence type="ECO:0000313" key="1">
    <source>
        <dbReference type="EnsemblPlants" id="OPUNC08G13540.1"/>
    </source>
</evidence>
<reference evidence="1" key="1">
    <citation type="submission" date="2015-04" db="UniProtKB">
        <authorList>
            <consortium name="EnsemblPlants"/>
        </authorList>
    </citation>
    <scope>IDENTIFICATION</scope>
</reference>
<protein>
    <recommendedName>
        <fullName evidence="3">Pentatricopeptide repeat-containing protein</fullName>
    </recommendedName>
</protein>
<reference evidence="1" key="2">
    <citation type="submission" date="2018-05" db="EMBL/GenBank/DDBJ databases">
        <title>OpunRS2 (Oryza punctata Reference Sequence Version 2).</title>
        <authorList>
            <person name="Zhang J."/>
            <person name="Kudrna D."/>
            <person name="Lee S."/>
            <person name="Talag J."/>
            <person name="Welchert J."/>
            <person name="Wing R.A."/>
        </authorList>
    </citation>
    <scope>NUCLEOTIDE SEQUENCE [LARGE SCALE GENOMIC DNA]</scope>
</reference>
<organism evidence="1">
    <name type="scientific">Oryza punctata</name>
    <name type="common">Red rice</name>
    <dbReference type="NCBI Taxonomy" id="4537"/>
    <lineage>
        <taxon>Eukaryota</taxon>
        <taxon>Viridiplantae</taxon>
        <taxon>Streptophyta</taxon>
        <taxon>Embryophyta</taxon>
        <taxon>Tracheophyta</taxon>
        <taxon>Spermatophyta</taxon>
        <taxon>Magnoliopsida</taxon>
        <taxon>Liliopsida</taxon>
        <taxon>Poales</taxon>
        <taxon>Poaceae</taxon>
        <taxon>BOP clade</taxon>
        <taxon>Oryzoideae</taxon>
        <taxon>Oryzeae</taxon>
        <taxon>Oryzinae</taxon>
        <taxon>Oryza</taxon>
    </lineage>
</organism>